<feature type="domain" description="DUF5709" evidence="2">
    <location>
        <begin position="97"/>
        <end position="142"/>
    </location>
</feature>
<accession>A0A2T0TTK1</accession>
<proteinExistence type="predicted"/>
<feature type="compositionally biased region" description="Polar residues" evidence="1">
    <location>
        <begin position="16"/>
        <end position="26"/>
    </location>
</feature>
<evidence type="ECO:0000259" key="2">
    <source>
        <dbReference type="Pfam" id="PF18970"/>
    </source>
</evidence>
<dbReference type="Proteomes" id="UP000239210">
    <property type="component" value="Unassembled WGS sequence"/>
</dbReference>
<evidence type="ECO:0000313" key="4">
    <source>
        <dbReference type="Proteomes" id="UP000239210"/>
    </source>
</evidence>
<organism evidence="3 4">
    <name type="scientific">Geodermatophilus tzadiensis</name>
    <dbReference type="NCBI Taxonomy" id="1137988"/>
    <lineage>
        <taxon>Bacteria</taxon>
        <taxon>Bacillati</taxon>
        <taxon>Actinomycetota</taxon>
        <taxon>Actinomycetes</taxon>
        <taxon>Geodermatophilales</taxon>
        <taxon>Geodermatophilaceae</taxon>
        <taxon>Geodermatophilus</taxon>
    </lineage>
</organism>
<sequence length="153" mass="16542">MSILGWNGADPEQDSGLLQPQDSLDQTDGVLDVLDSGWSPPDRPWAVGDWGTTHWEQITGQSLDARLAREWPEYLDEDDGDGLGDSRDTDGELLDAEVGDRRSGRLVDLPWGHPGRDLHARDVGVDGAGASAEEGAVHLVGDDAEAFDRRGEL</sequence>
<dbReference type="OrthoDB" id="3212066at2"/>
<dbReference type="EMBL" id="PVTG01000007">
    <property type="protein sequence ID" value="PRY49024.1"/>
    <property type="molecule type" value="Genomic_DNA"/>
</dbReference>
<evidence type="ECO:0000313" key="3">
    <source>
        <dbReference type="EMBL" id="PRY49024.1"/>
    </source>
</evidence>
<dbReference type="RefSeq" id="WP_106277420.1">
    <property type="nucleotide sequence ID" value="NZ_PVTG01000007.1"/>
</dbReference>
<comment type="caution">
    <text evidence="3">The sequence shown here is derived from an EMBL/GenBank/DDBJ whole genome shotgun (WGS) entry which is preliminary data.</text>
</comment>
<dbReference type="AlphaFoldDB" id="A0A2T0TTK1"/>
<name>A0A2T0TTK1_9ACTN</name>
<evidence type="ECO:0000256" key="1">
    <source>
        <dbReference type="SAM" id="MobiDB-lite"/>
    </source>
</evidence>
<dbReference type="Pfam" id="PF18970">
    <property type="entry name" value="DUF5709"/>
    <property type="match status" value="1"/>
</dbReference>
<keyword evidence="4" id="KW-1185">Reference proteome</keyword>
<dbReference type="InterPro" id="IPR043763">
    <property type="entry name" value="DUF5709"/>
</dbReference>
<feature type="region of interest" description="Disordered" evidence="1">
    <location>
        <begin position="1"/>
        <end position="49"/>
    </location>
</feature>
<reference evidence="3 4" key="1">
    <citation type="submission" date="2018-03" db="EMBL/GenBank/DDBJ databases">
        <title>Genomic Encyclopedia of Archaeal and Bacterial Type Strains, Phase II (KMG-II): from individual species to whole genera.</title>
        <authorList>
            <person name="Goeker M."/>
        </authorList>
    </citation>
    <scope>NUCLEOTIDE SEQUENCE [LARGE SCALE GENOMIC DNA]</scope>
    <source>
        <strain evidence="3 4">DSM 45416</strain>
    </source>
</reference>
<gene>
    <name evidence="3" type="ORF">LY71_107106</name>
</gene>
<protein>
    <recommendedName>
        <fullName evidence="2">DUF5709 domain-containing protein</fullName>
    </recommendedName>
</protein>
<feature type="compositionally biased region" description="Acidic residues" evidence="1">
    <location>
        <begin position="73"/>
        <end position="82"/>
    </location>
</feature>
<feature type="region of interest" description="Disordered" evidence="1">
    <location>
        <begin position="73"/>
        <end position="98"/>
    </location>
</feature>